<dbReference type="GO" id="GO:0004740">
    <property type="term" value="F:pyruvate dehydrogenase (acetyl-transferring) kinase activity"/>
    <property type="evidence" value="ECO:0007669"/>
    <property type="project" value="TreeGrafter"/>
</dbReference>
<feature type="domain" description="Branched-chain alpha-ketoacid dehydrogenase kinase/Pyruvate dehydrogenase kinase N-terminal" evidence="8">
    <location>
        <begin position="73"/>
        <end position="235"/>
    </location>
</feature>
<keyword evidence="2 7" id="KW-0808">Transferase</keyword>
<dbReference type="GO" id="GO:0005759">
    <property type="term" value="C:mitochondrial matrix"/>
    <property type="evidence" value="ECO:0007669"/>
    <property type="project" value="UniProtKB-SubCell"/>
</dbReference>
<protein>
    <recommendedName>
        <fullName evidence="7">Protein-serine/threonine kinase</fullName>
        <ecNumber evidence="7">2.7.11.-</ecNumber>
    </recommendedName>
</protein>
<comment type="subcellular location">
    <subcellularLocation>
        <location evidence="7">Mitochondrion matrix</location>
    </subcellularLocation>
</comment>
<organism evidence="9 10">
    <name type="scientific">Funneliformis caledonium</name>
    <dbReference type="NCBI Taxonomy" id="1117310"/>
    <lineage>
        <taxon>Eukaryota</taxon>
        <taxon>Fungi</taxon>
        <taxon>Fungi incertae sedis</taxon>
        <taxon>Mucoromycota</taxon>
        <taxon>Glomeromycotina</taxon>
        <taxon>Glomeromycetes</taxon>
        <taxon>Glomerales</taxon>
        <taxon>Glomeraceae</taxon>
        <taxon>Funneliformis</taxon>
    </lineage>
</organism>
<evidence type="ECO:0000256" key="4">
    <source>
        <dbReference type="ARBA" id="ARBA00022777"/>
    </source>
</evidence>
<evidence type="ECO:0000256" key="2">
    <source>
        <dbReference type="ARBA" id="ARBA00022679"/>
    </source>
</evidence>
<dbReference type="EMBL" id="CAJVPQ010000713">
    <property type="protein sequence ID" value="CAG8504626.1"/>
    <property type="molecule type" value="Genomic_DNA"/>
</dbReference>
<evidence type="ECO:0000313" key="10">
    <source>
        <dbReference type="Proteomes" id="UP000789570"/>
    </source>
</evidence>
<dbReference type="Gene3D" id="3.30.565.10">
    <property type="entry name" value="Histidine kinase-like ATPase, C-terminal domain"/>
    <property type="match status" value="1"/>
</dbReference>
<comment type="similarity">
    <text evidence="1 7">Belongs to the PDK/BCKDK protein kinase family.</text>
</comment>
<keyword evidence="4 7" id="KW-0418">Kinase</keyword>
<evidence type="ECO:0000256" key="3">
    <source>
        <dbReference type="ARBA" id="ARBA00022741"/>
    </source>
</evidence>
<dbReference type="SUPFAM" id="SSF55874">
    <property type="entry name" value="ATPase domain of HSP90 chaperone/DNA topoisomerase II/histidine kinase"/>
    <property type="match status" value="1"/>
</dbReference>
<dbReference type="InterPro" id="IPR018955">
    <property type="entry name" value="BCDHK/PDK_N"/>
</dbReference>
<dbReference type="GO" id="GO:0005524">
    <property type="term" value="F:ATP binding"/>
    <property type="evidence" value="ECO:0007669"/>
    <property type="project" value="UniProtKB-UniRule"/>
</dbReference>
<evidence type="ECO:0000256" key="6">
    <source>
        <dbReference type="ARBA" id="ARBA00023128"/>
    </source>
</evidence>
<dbReference type="InterPro" id="IPR039028">
    <property type="entry name" value="BCKD/PDK"/>
</dbReference>
<comment type="caution">
    <text evidence="9">The sequence shown here is derived from an EMBL/GenBank/DDBJ whole genome shotgun (WGS) entry which is preliminary data.</text>
</comment>
<evidence type="ECO:0000256" key="5">
    <source>
        <dbReference type="ARBA" id="ARBA00022840"/>
    </source>
</evidence>
<accession>A0A9N8ZQS7</accession>
<dbReference type="GO" id="GO:0010906">
    <property type="term" value="P:regulation of glucose metabolic process"/>
    <property type="evidence" value="ECO:0007669"/>
    <property type="project" value="TreeGrafter"/>
</dbReference>
<dbReference type="EC" id="2.7.11.-" evidence="7"/>
<name>A0A9N8ZQS7_9GLOM</name>
<keyword evidence="5 7" id="KW-0067">ATP-binding</keyword>
<gene>
    <name evidence="9" type="ORF">FCALED_LOCUS3883</name>
</gene>
<reference evidence="9" key="1">
    <citation type="submission" date="2021-06" db="EMBL/GenBank/DDBJ databases">
        <authorList>
            <person name="Kallberg Y."/>
            <person name="Tangrot J."/>
            <person name="Rosling A."/>
        </authorList>
    </citation>
    <scope>NUCLEOTIDE SEQUENCE</scope>
    <source>
        <strain evidence="9">UK204</strain>
    </source>
</reference>
<evidence type="ECO:0000256" key="7">
    <source>
        <dbReference type="RuleBase" id="RU366032"/>
    </source>
</evidence>
<dbReference type="SUPFAM" id="SSF69012">
    <property type="entry name" value="alpha-ketoacid dehydrogenase kinase, N-terminal domain"/>
    <property type="match status" value="1"/>
</dbReference>
<dbReference type="Proteomes" id="UP000789570">
    <property type="component" value="Unassembled WGS sequence"/>
</dbReference>
<evidence type="ECO:0000259" key="8">
    <source>
        <dbReference type="Pfam" id="PF10436"/>
    </source>
</evidence>
<dbReference type="OrthoDB" id="407390at2759"/>
<dbReference type="PANTHER" id="PTHR11947:SF25">
    <property type="entry name" value="[PYRUVATE DEHYDROGENASE (ACETYL-TRANSFERRING)] KINASE 2, MITOCHONDRIAL"/>
    <property type="match status" value="1"/>
</dbReference>
<dbReference type="AlphaFoldDB" id="A0A9N8ZQS7"/>
<dbReference type="PANTHER" id="PTHR11947">
    <property type="entry name" value="PYRUVATE DEHYDROGENASE KINASE"/>
    <property type="match status" value="1"/>
</dbReference>
<evidence type="ECO:0000256" key="1">
    <source>
        <dbReference type="ARBA" id="ARBA00006155"/>
    </source>
</evidence>
<sequence length="457" mass="52646">MVPRVQRLNLHWSRQVNHSFRYKSRIRPFPYFSSPNSFFQTIKSTVQSRAYSPQQFYKNRILDQYVSQSVNTITLRQLVVFGRNLTEDRLLKSGNYVRTELPIRLAHRIRDFQNLPFIVGTNPHIAMVYDLYWSAFEKLRKFPTITNLDENDEYCDTVKGLLKEHLVVIPQLALGISECSQHLHPDQLDRFMNTMLRSRISRRVLAEQQIALTENWNDPGYVYGQDGHDGYIGIVSTQCKSGEIVQRCANMTRNVCRTIYNIEPPQVLVDGHVDTTFAYIPDHIEYMLYELLNNSIRGVMLKFSPSLKHVSEPPELLQQFQKLERLKSPDISKDPSSIYPPISVTISSGPTDLYFRISDQGGGISDEIYPHIWSFASTPTLNNKFENFVKVPQMAAKVQEYEQSIIPPTLHLGIGLPMSKVYAEYWGGGLTLFTMDGYGTDAYVKISRLGNREENLE</sequence>
<keyword evidence="10" id="KW-1185">Reference proteome</keyword>
<keyword evidence="6 7" id="KW-0496">Mitochondrion</keyword>
<dbReference type="Gene3D" id="1.20.140.20">
    <property type="entry name" value="Alpha-ketoacid/pyruvate dehydrogenase kinase, N-terminal domain"/>
    <property type="match status" value="1"/>
</dbReference>
<dbReference type="Pfam" id="PF10436">
    <property type="entry name" value="BCDHK_Adom3"/>
    <property type="match status" value="1"/>
</dbReference>
<evidence type="ECO:0000313" key="9">
    <source>
        <dbReference type="EMBL" id="CAG8504626.1"/>
    </source>
</evidence>
<proteinExistence type="inferred from homology"/>
<keyword evidence="3 7" id="KW-0547">Nucleotide-binding</keyword>
<dbReference type="InterPro" id="IPR036784">
    <property type="entry name" value="AK/P_DHK_N_sf"/>
</dbReference>
<dbReference type="InterPro" id="IPR036890">
    <property type="entry name" value="HATPase_C_sf"/>
</dbReference>